<dbReference type="SUPFAM" id="SSF47370">
    <property type="entry name" value="Bromodomain"/>
    <property type="match status" value="2"/>
</dbReference>
<evidence type="ECO:0000256" key="2">
    <source>
        <dbReference type="PROSITE-ProRule" id="PRU00035"/>
    </source>
</evidence>
<accession>A0A397DL72</accession>
<dbReference type="GO" id="GO:0005634">
    <property type="term" value="C:nucleus"/>
    <property type="evidence" value="ECO:0007669"/>
    <property type="project" value="TreeGrafter"/>
</dbReference>
<dbReference type="CDD" id="cd04369">
    <property type="entry name" value="Bromodomain"/>
    <property type="match status" value="2"/>
</dbReference>
<dbReference type="InterPro" id="IPR050935">
    <property type="entry name" value="Bromo_chromatin_reader"/>
</dbReference>
<dbReference type="Proteomes" id="UP000266643">
    <property type="component" value="Unassembled WGS sequence"/>
</dbReference>
<name>A0A397DL72_APHAT</name>
<comment type="caution">
    <text evidence="5">The sequence shown here is derived from an EMBL/GenBank/DDBJ whole genome shotgun (WGS) entry which is preliminary data.</text>
</comment>
<feature type="non-terminal residue" evidence="5">
    <location>
        <position position="1"/>
    </location>
</feature>
<evidence type="ECO:0000313" key="5">
    <source>
        <dbReference type="EMBL" id="RHY64267.1"/>
    </source>
</evidence>
<evidence type="ECO:0000313" key="6">
    <source>
        <dbReference type="Proteomes" id="UP000266643"/>
    </source>
</evidence>
<feature type="region of interest" description="Disordered" evidence="3">
    <location>
        <begin position="91"/>
        <end position="142"/>
    </location>
</feature>
<evidence type="ECO:0000259" key="4">
    <source>
        <dbReference type="PROSITE" id="PS50014"/>
    </source>
</evidence>
<dbReference type="Pfam" id="PF00439">
    <property type="entry name" value="Bromodomain"/>
    <property type="match status" value="2"/>
</dbReference>
<dbReference type="InterPro" id="IPR036427">
    <property type="entry name" value="Bromodomain-like_sf"/>
</dbReference>
<dbReference type="VEuPathDB" id="FungiDB:H257_11829"/>
<gene>
    <name evidence="5" type="ORF">DYB30_005613</name>
</gene>
<evidence type="ECO:0000256" key="3">
    <source>
        <dbReference type="SAM" id="MobiDB-lite"/>
    </source>
</evidence>
<dbReference type="InterPro" id="IPR001487">
    <property type="entry name" value="Bromodomain"/>
</dbReference>
<feature type="domain" description="Bromo" evidence="4">
    <location>
        <begin position="6"/>
        <end position="79"/>
    </location>
</feature>
<dbReference type="AlphaFoldDB" id="A0A397DL72"/>
<dbReference type="GO" id="GO:0006338">
    <property type="term" value="P:chromatin remodeling"/>
    <property type="evidence" value="ECO:0007669"/>
    <property type="project" value="TreeGrafter"/>
</dbReference>
<dbReference type="GO" id="GO:0006355">
    <property type="term" value="P:regulation of DNA-templated transcription"/>
    <property type="evidence" value="ECO:0007669"/>
    <property type="project" value="TreeGrafter"/>
</dbReference>
<proteinExistence type="predicted"/>
<dbReference type="EMBL" id="QUTD01005080">
    <property type="protein sequence ID" value="RHY64267.1"/>
    <property type="molecule type" value="Genomic_DNA"/>
</dbReference>
<dbReference type="SMART" id="SM00297">
    <property type="entry name" value="BROMO"/>
    <property type="match status" value="1"/>
</dbReference>
<organism evidence="5 6">
    <name type="scientific">Aphanomyces astaci</name>
    <name type="common">Crayfish plague agent</name>
    <dbReference type="NCBI Taxonomy" id="112090"/>
    <lineage>
        <taxon>Eukaryota</taxon>
        <taxon>Sar</taxon>
        <taxon>Stramenopiles</taxon>
        <taxon>Oomycota</taxon>
        <taxon>Saprolegniomycetes</taxon>
        <taxon>Saprolegniales</taxon>
        <taxon>Verrucalvaceae</taxon>
        <taxon>Aphanomyces</taxon>
    </lineage>
</organism>
<dbReference type="PROSITE" id="PS50014">
    <property type="entry name" value="BROMODOMAIN_2"/>
    <property type="match status" value="1"/>
</dbReference>
<dbReference type="Gene3D" id="1.20.920.10">
    <property type="entry name" value="Bromodomain-like"/>
    <property type="match status" value="2"/>
</dbReference>
<protein>
    <recommendedName>
        <fullName evidence="4">Bromo domain-containing protein</fullName>
    </recommendedName>
</protein>
<sequence length="298" mass="33391">RGAMGKDIHTAYPFLHAVDITRYPDYAKIVPEPMDFNKIDVRKRKLKSNRYTSLSEFSADVHLIFSNCLKYNSDPVEGADIRTMATTLRDCRRDTPSDNNNDGDDTTKKRSSKKDKKEKKKKKDKKKDKKKHHHRDKHSVEAVATATNTLSSPPLPSPPLPNVVVVAPPASATPSKSSSKLSSKVKLDLSPWEASCERLVSRILKLDFVTAMHFDAPLVQKFPDLAKIYKSIVAEPMDLGTLRHLLITHAIADPVEFVRLGRLICDNAKTFNAGPDAASVRVRETADHLSYDTYVMIL</sequence>
<dbReference type="PANTHER" id="PTHR22880:SF225">
    <property type="entry name" value="BROMODOMAIN-CONTAINING PROTEIN BET-1-RELATED"/>
    <property type="match status" value="1"/>
</dbReference>
<feature type="compositionally biased region" description="Basic residues" evidence="3">
    <location>
        <begin position="109"/>
        <end position="137"/>
    </location>
</feature>
<keyword evidence="1 2" id="KW-0103">Bromodomain</keyword>
<dbReference type="PANTHER" id="PTHR22880">
    <property type="entry name" value="FALZ-RELATED BROMODOMAIN-CONTAINING PROTEINS"/>
    <property type="match status" value="1"/>
</dbReference>
<dbReference type="GO" id="GO:0000785">
    <property type="term" value="C:chromatin"/>
    <property type="evidence" value="ECO:0007669"/>
    <property type="project" value="TreeGrafter"/>
</dbReference>
<dbReference type="PRINTS" id="PR00503">
    <property type="entry name" value="BROMODOMAIN"/>
</dbReference>
<reference evidence="5 6" key="1">
    <citation type="submission" date="2018-08" db="EMBL/GenBank/DDBJ databases">
        <title>Aphanomyces genome sequencing and annotation.</title>
        <authorList>
            <person name="Minardi D."/>
            <person name="Oidtmann B."/>
            <person name="Van Der Giezen M."/>
            <person name="Studholme D.J."/>
        </authorList>
    </citation>
    <scope>NUCLEOTIDE SEQUENCE [LARGE SCALE GENOMIC DNA]</scope>
    <source>
        <strain evidence="5 6">D2</strain>
    </source>
</reference>
<evidence type="ECO:0000256" key="1">
    <source>
        <dbReference type="ARBA" id="ARBA00023117"/>
    </source>
</evidence>